<feature type="compositionally biased region" description="Polar residues" evidence="1">
    <location>
        <begin position="1"/>
        <end position="33"/>
    </location>
</feature>
<accession>A0AAW1PRK7</accession>
<dbReference type="EMBL" id="JALJOQ010000007">
    <property type="protein sequence ID" value="KAK9812440.1"/>
    <property type="molecule type" value="Genomic_DNA"/>
</dbReference>
<keyword evidence="3" id="KW-1185">Reference proteome</keyword>
<protein>
    <submittedName>
        <fullName evidence="2">Uncharacterized protein</fullName>
    </submittedName>
</protein>
<evidence type="ECO:0000313" key="2">
    <source>
        <dbReference type="EMBL" id="KAK9812440.1"/>
    </source>
</evidence>
<evidence type="ECO:0000256" key="1">
    <source>
        <dbReference type="SAM" id="MobiDB-lite"/>
    </source>
</evidence>
<name>A0AAW1PRK7_9CHLO</name>
<dbReference type="Proteomes" id="UP001465755">
    <property type="component" value="Unassembled WGS sequence"/>
</dbReference>
<evidence type="ECO:0000313" key="3">
    <source>
        <dbReference type="Proteomes" id="UP001465755"/>
    </source>
</evidence>
<feature type="compositionally biased region" description="Low complexity" evidence="1">
    <location>
        <begin position="47"/>
        <end position="57"/>
    </location>
</feature>
<comment type="caution">
    <text evidence="2">The sequence shown here is derived from an EMBL/GenBank/DDBJ whole genome shotgun (WGS) entry which is preliminary data.</text>
</comment>
<reference evidence="2 3" key="1">
    <citation type="journal article" date="2024" name="Nat. Commun.">
        <title>Phylogenomics reveals the evolutionary origins of lichenization in chlorophyte algae.</title>
        <authorList>
            <person name="Puginier C."/>
            <person name="Libourel C."/>
            <person name="Otte J."/>
            <person name="Skaloud P."/>
            <person name="Haon M."/>
            <person name="Grisel S."/>
            <person name="Petersen M."/>
            <person name="Berrin J.G."/>
            <person name="Delaux P.M."/>
            <person name="Dal Grande F."/>
            <person name="Keller J."/>
        </authorList>
    </citation>
    <scope>NUCLEOTIDE SEQUENCE [LARGE SCALE GENOMIC DNA]</scope>
    <source>
        <strain evidence="2 3">SAG 2036</strain>
    </source>
</reference>
<gene>
    <name evidence="2" type="ORF">WJX73_010922</name>
</gene>
<organism evidence="2 3">
    <name type="scientific">Symbiochloris irregularis</name>
    <dbReference type="NCBI Taxonomy" id="706552"/>
    <lineage>
        <taxon>Eukaryota</taxon>
        <taxon>Viridiplantae</taxon>
        <taxon>Chlorophyta</taxon>
        <taxon>core chlorophytes</taxon>
        <taxon>Trebouxiophyceae</taxon>
        <taxon>Trebouxiales</taxon>
        <taxon>Trebouxiaceae</taxon>
        <taxon>Symbiochloris</taxon>
    </lineage>
</organism>
<dbReference type="AlphaFoldDB" id="A0AAW1PRK7"/>
<proteinExistence type="predicted"/>
<feature type="region of interest" description="Disordered" evidence="1">
    <location>
        <begin position="1"/>
        <end position="69"/>
    </location>
</feature>
<sequence>MSVPDSSTTAESPCSPSAYTSQPATDTATNQDTVPRRQTRLQKRLLDSLGTSTSSGTAPAAKQSKRVPRGTDTLQLSLVLHWHSNTGKVQVEQVQLKPIRDLTQLQGLSRKLVERAFPPSDRPEYLTSDAFCKYTPTREVMSLPNDLICTHFRLILTTEDGWEYAILERHIAGPPSDDQHNMLVTLIEFESTALMIGHLGVRISMVLYPLVSVSKVFLEDVAQRLKSDPEGFRGIL</sequence>